<dbReference type="RefSeq" id="WP_119937879.1">
    <property type="nucleotide sequence ID" value="NZ_CAMLPR010000007.1"/>
</dbReference>
<dbReference type="EMBL" id="RWHU01000011">
    <property type="protein sequence ID" value="RSK63466.1"/>
    <property type="molecule type" value="Genomic_DNA"/>
</dbReference>
<dbReference type="OrthoDB" id="9768249at2"/>
<dbReference type="Gene3D" id="1.20.1330.10">
    <property type="entry name" value="f41 fragment of flagellin, N-terminal domain"/>
    <property type="match status" value="1"/>
</dbReference>
<keyword evidence="8" id="KW-0282">Flagellum</keyword>
<dbReference type="GO" id="GO:0005198">
    <property type="term" value="F:structural molecule activity"/>
    <property type="evidence" value="ECO:0007669"/>
    <property type="project" value="InterPro"/>
</dbReference>
<dbReference type="Pfam" id="PF00669">
    <property type="entry name" value="Flagellin_N"/>
    <property type="match status" value="1"/>
</dbReference>
<reference evidence="8 9" key="1">
    <citation type="submission" date="2018-12" db="EMBL/GenBank/DDBJ databases">
        <title>The Genome Submission of two Enterobacter spp. strains.</title>
        <authorList>
            <person name="Wu W."/>
            <person name="Wei L."/>
            <person name="Feng Y."/>
            <person name="Zong Z."/>
        </authorList>
    </citation>
    <scope>NUCLEOTIDE SEQUENCE [LARGE SCALE GENOMIC DNA]</scope>
    <source>
        <strain evidence="8 9">WCHEHu045002</strain>
    </source>
</reference>
<dbReference type="GO" id="GO:0071973">
    <property type="term" value="P:bacterial-type flagellum-dependent cell motility"/>
    <property type="evidence" value="ECO:0007669"/>
    <property type="project" value="InterPro"/>
</dbReference>
<evidence type="ECO:0000313" key="8">
    <source>
        <dbReference type="EMBL" id="RSK63466.1"/>
    </source>
</evidence>
<evidence type="ECO:0000256" key="5">
    <source>
        <dbReference type="ARBA" id="ARBA00023143"/>
    </source>
</evidence>
<evidence type="ECO:0000256" key="1">
    <source>
        <dbReference type="ARBA" id="ARBA00004365"/>
    </source>
</evidence>
<dbReference type="InterPro" id="IPR013384">
    <property type="entry name" value="Flagell_FlgL"/>
</dbReference>
<gene>
    <name evidence="8" type="primary">flgL</name>
    <name evidence="8" type="ORF">EJE24_21655</name>
</gene>
<dbReference type="PANTHER" id="PTHR42792:SF1">
    <property type="entry name" value="FLAGELLAR HOOK-ASSOCIATED PROTEIN 3"/>
    <property type="match status" value="1"/>
</dbReference>
<accession>A0A3R9P795</accession>
<protein>
    <submittedName>
        <fullName evidence="8">Flagellar hook-associated protein 3</fullName>
    </submittedName>
</protein>
<keyword evidence="5" id="KW-0975">Bacterial flagellum</keyword>
<proteinExistence type="inferred from homology"/>
<sequence length="306" mass="32986">MRISSLYNSDAMMAQLGTNGTRISKLMEQMATQKRINVPSDDPVAATRLVQLNREQSAIQQYQNNIKGLSGSLSSQEANVTAMKDQLLALNDKLVSAANGGALSDEDMASYGNEISSMLDSLVASLNAQNESGGYLFSGTKTDTKPVVWDEAQGKYVYQGNSGTRETTVANGVNVTENTSAVGAFSGNGDDLEMLNKLKALSDKMQDPALSANDYQDDINEMLTLSGQSRDKVAGLLTDLGGRQNRLTMLGDAHTDVSMANDQVVRDLSDTDWATTSINLQLYTNSVQITNKAYSMISQLSLFSML</sequence>
<dbReference type="GO" id="GO:0005576">
    <property type="term" value="C:extracellular region"/>
    <property type="evidence" value="ECO:0007669"/>
    <property type="project" value="UniProtKB-SubCell"/>
</dbReference>
<evidence type="ECO:0000256" key="6">
    <source>
        <dbReference type="SAM" id="Coils"/>
    </source>
</evidence>
<dbReference type="SUPFAM" id="SSF64518">
    <property type="entry name" value="Phase 1 flagellin"/>
    <property type="match status" value="1"/>
</dbReference>
<evidence type="ECO:0000259" key="7">
    <source>
        <dbReference type="Pfam" id="PF00669"/>
    </source>
</evidence>
<evidence type="ECO:0000256" key="2">
    <source>
        <dbReference type="ARBA" id="ARBA00004613"/>
    </source>
</evidence>
<name>A0A3R9P795_9ENTR</name>
<keyword evidence="4" id="KW-0964">Secreted</keyword>
<evidence type="ECO:0000256" key="4">
    <source>
        <dbReference type="ARBA" id="ARBA00022525"/>
    </source>
</evidence>
<dbReference type="AlphaFoldDB" id="A0A3R9P795"/>
<keyword evidence="8" id="KW-0966">Cell projection</keyword>
<feature type="coiled-coil region" evidence="6">
    <location>
        <begin position="52"/>
        <end position="93"/>
    </location>
</feature>
<dbReference type="Proteomes" id="UP000276389">
    <property type="component" value="Unassembled WGS sequence"/>
</dbReference>
<dbReference type="InterPro" id="IPR001029">
    <property type="entry name" value="Flagellin_N"/>
</dbReference>
<comment type="subcellular location">
    <subcellularLocation>
        <location evidence="1">Bacterial flagellum</location>
    </subcellularLocation>
    <subcellularLocation>
        <location evidence="2">Secreted</location>
    </subcellularLocation>
</comment>
<comment type="similarity">
    <text evidence="3">Belongs to the bacterial flagellin family.</text>
</comment>
<dbReference type="InterPro" id="IPR001492">
    <property type="entry name" value="Flagellin"/>
</dbReference>
<organism evidence="8 9">
    <name type="scientific">Enterobacter huaxiensis</name>
    <dbReference type="NCBI Taxonomy" id="2494702"/>
    <lineage>
        <taxon>Bacteria</taxon>
        <taxon>Pseudomonadati</taxon>
        <taxon>Pseudomonadota</taxon>
        <taxon>Gammaproteobacteria</taxon>
        <taxon>Enterobacterales</taxon>
        <taxon>Enterobacteriaceae</taxon>
        <taxon>Enterobacter</taxon>
    </lineage>
</organism>
<keyword evidence="8" id="KW-0969">Cilium</keyword>
<feature type="domain" description="Flagellin N-terminal" evidence="7">
    <location>
        <begin position="3"/>
        <end position="142"/>
    </location>
</feature>
<dbReference type="GO" id="GO:0009424">
    <property type="term" value="C:bacterial-type flagellum hook"/>
    <property type="evidence" value="ECO:0007669"/>
    <property type="project" value="InterPro"/>
</dbReference>
<evidence type="ECO:0000313" key="9">
    <source>
        <dbReference type="Proteomes" id="UP000276389"/>
    </source>
</evidence>
<keyword evidence="6" id="KW-0175">Coiled coil</keyword>
<dbReference type="NCBIfam" id="TIGR02550">
    <property type="entry name" value="flagell_flgL"/>
    <property type="match status" value="1"/>
</dbReference>
<evidence type="ECO:0000256" key="3">
    <source>
        <dbReference type="ARBA" id="ARBA00005709"/>
    </source>
</evidence>
<comment type="caution">
    <text evidence="8">The sequence shown here is derived from an EMBL/GenBank/DDBJ whole genome shotgun (WGS) entry which is preliminary data.</text>
</comment>
<dbReference type="PANTHER" id="PTHR42792">
    <property type="entry name" value="FLAGELLIN"/>
    <property type="match status" value="1"/>
</dbReference>